<dbReference type="Pfam" id="PF03793">
    <property type="entry name" value="PASTA"/>
    <property type="match status" value="3"/>
</dbReference>
<evidence type="ECO:0000256" key="2">
    <source>
        <dbReference type="SAM" id="Phobius"/>
    </source>
</evidence>
<gene>
    <name evidence="4" type="ORF">QQA45_06270</name>
</gene>
<dbReference type="InterPro" id="IPR005543">
    <property type="entry name" value="PASTA_dom"/>
</dbReference>
<evidence type="ECO:0000259" key="3">
    <source>
        <dbReference type="PROSITE" id="PS51178"/>
    </source>
</evidence>
<keyword evidence="2" id="KW-0472">Membrane</keyword>
<evidence type="ECO:0000313" key="4">
    <source>
        <dbReference type="EMBL" id="MDK9581096.1"/>
    </source>
</evidence>
<dbReference type="Proteomes" id="UP001225134">
    <property type="component" value="Unassembled WGS sequence"/>
</dbReference>
<reference evidence="4 5" key="1">
    <citation type="submission" date="2023-06" db="EMBL/GenBank/DDBJ databases">
        <title>Antibody response to the Sneathia vaginalis cytopathogenic toxin A during pregnancy.</title>
        <authorList>
            <person name="Mccoy Z.T."/>
            <person name="Serrano M.G."/>
            <person name="Spaine K."/>
            <person name="Edwards D.J."/>
            <person name="Buck G.A."/>
            <person name="Jefferson K."/>
        </authorList>
    </citation>
    <scope>NUCLEOTIDE SEQUENCE [LARGE SCALE GENOMIC DNA]</scope>
    <source>
        <strain evidence="4 5">CCUG 42621</strain>
    </source>
</reference>
<dbReference type="RefSeq" id="WP_285153388.1">
    <property type="nucleotide sequence ID" value="NZ_JASSPP010000011.1"/>
</dbReference>
<keyword evidence="2" id="KW-1133">Transmembrane helix</keyword>
<organism evidence="4 5">
    <name type="scientific">Sneathia sanguinegens</name>
    <dbReference type="NCBI Taxonomy" id="40543"/>
    <lineage>
        <taxon>Bacteria</taxon>
        <taxon>Fusobacteriati</taxon>
        <taxon>Fusobacteriota</taxon>
        <taxon>Fusobacteriia</taxon>
        <taxon>Fusobacteriales</taxon>
        <taxon>Leptotrichiaceae</taxon>
        <taxon>Sneathia</taxon>
    </lineage>
</organism>
<dbReference type="SMART" id="SM00740">
    <property type="entry name" value="PASTA"/>
    <property type="match status" value="3"/>
</dbReference>
<feature type="region of interest" description="Disordered" evidence="1">
    <location>
        <begin position="257"/>
        <end position="286"/>
    </location>
</feature>
<feature type="domain" description="PASTA" evidence="3">
    <location>
        <begin position="32"/>
        <end position="98"/>
    </location>
</feature>
<dbReference type="SUPFAM" id="SSF54184">
    <property type="entry name" value="Penicillin-binding protein 2x (pbp-2x), c-terminal domain"/>
    <property type="match status" value="1"/>
</dbReference>
<sequence>MLSVKKIRIINFLLFLILIFISRNIIIDNFFNETMVTVPNVVNLEKDEAIKALKKSKLDASIISARSNDVPLNFVYSQTPRAGEVVKKNRAIKIYVNENRTNKIPELVGKTLTEAMRYLEENNIEIKRVDYIHTDRPDDEVLSVYPNNGKIAFGEKICLLVSTHSTISNNKMPNIVGLDVNEANRVLAQIGLKITNISRVTNTTYPNNVIVSSEPNTDMPLTPNTIISVVISEQKEAIENKEKEKIKQESIDNIIKKALNDKTTDNKENTKDVKDTKETNKGSEGN</sequence>
<dbReference type="CDD" id="cd06577">
    <property type="entry name" value="PASTA_pknB"/>
    <property type="match status" value="3"/>
</dbReference>
<keyword evidence="2" id="KW-0812">Transmembrane</keyword>
<dbReference type="EMBL" id="JASSPP010000011">
    <property type="protein sequence ID" value="MDK9581096.1"/>
    <property type="molecule type" value="Genomic_DNA"/>
</dbReference>
<name>A0ABT7HMJ5_9FUSO</name>
<evidence type="ECO:0000313" key="5">
    <source>
        <dbReference type="Proteomes" id="UP001225134"/>
    </source>
</evidence>
<feature type="transmembrane region" description="Helical" evidence="2">
    <location>
        <begin position="12"/>
        <end position="31"/>
    </location>
</feature>
<dbReference type="PROSITE" id="PS51178">
    <property type="entry name" value="PASTA"/>
    <property type="match status" value="3"/>
</dbReference>
<feature type="domain" description="PASTA" evidence="3">
    <location>
        <begin position="166"/>
        <end position="233"/>
    </location>
</feature>
<proteinExistence type="predicted"/>
<dbReference type="Gene3D" id="3.30.10.20">
    <property type="match status" value="3"/>
</dbReference>
<evidence type="ECO:0000256" key="1">
    <source>
        <dbReference type="SAM" id="MobiDB-lite"/>
    </source>
</evidence>
<keyword evidence="5" id="KW-1185">Reference proteome</keyword>
<feature type="domain" description="PASTA" evidence="3">
    <location>
        <begin position="100"/>
        <end position="163"/>
    </location>
</feature>
<comment type="caution">
    <text evidence="4">The sequence shown here is derived from an EMBL/GenBank/DDBJ whole genome shotgun (WGS) entry which is preliminary data.</text>
</comment>
<accession>A0ABT7HMJ5</accession>
<protein>
    <submittedName>
        <fullName evidence="4">PASTA domain-containing protein</fullName>
    </submittedName>
</protein>